<keyword evidence="7 8" id="KW-0472">Membrane</keyword>
<dbReference type="InterPro" id="IPR004626">
    <property type="entry name" value="RarD"/>
</dbReference>
<evidence type="ECO:0000256" key="3">
    <source>
        <dbReference type="ARBA" id="ARBA00022448"/>
    </source>
</evidence>
<sequence length="300" mass="32582">MSKGILYASGTYFFFGILPLYWKMLGSVPAGEILAHRISWSFLCLALYFAVKRNFGWLKVFAGNGRLLLFAFATTLLVTANWGIYIWAVNAGRVIESSLGYFMNPLVSVLIGVVVLGERLRAWQWLSVAIAFAGVLYLSVNLGTVPWVALGLAGSFSLYGMLKKKSSLTTMQGMFAETAGAFLPAAGYIVWQEFQGQGALGNGDPKIVSLLAVSGILTAIPLILFAKAAKLIPLSLLGILQYMTPTLQFLLGVFVFKEAMSSDRLIGFAFIWFALLIYTSEGLLKRRSATRALAARAGTA</sequence>
<feature type="transmembrane region" description="Helical" evidence="8">
    <location>
        <begin position="145"/>
        <end position="162"/>
    </location>
</feature>
<dbReference type="SUPFAM" id="SSF103481">
    <property type="entry name" value="Multidrug resistance efflux transporter EmrE"/>
    <property type="match status" value="2"/>
</dbReference>
<name>A0A7X1B5W9_9BACT</name>
<evidence type="ECO:0000256" key="4">
    <source>
        <dbReference type="ARBA" id="ARBA00022475"/>
    </source>
</evidence>
<dbReference type="Pfam" id="PF00892">
    <property type="entry name" value="EamA"/>
    <property type="match status" value="1"/>
</dbReference>
<feature type="transmembrane region" description="Helical" evidence="8">
    <location>
        <begin position="5"/>
        <end position="22"/>
    </location>
</feature>
<evidence type="ECO:0000259" key="9">
    <source>
        <dbReference type="Pfam" id="PF00892"/>
    </source>
</evidence>
<reference evidence="10 11" key="1">
    <citation type="submission" date="2020-07" db="EMBL/GenBank/DDBJ databases">
        <authorList>
            <person name="Feng X."/>
        </authorList>
    </citation>
    <scope>NUCLEOTIDE SEQUENCE [LARGE SCALE GENOMIC DNA]</scope>
    <source>
        <strain evidence="10 11">JCM23202</strain>
    </source>
</reference>
<keyword evidence="6 8" id="KW-1133">Transmembrane helix</keyword>
<feature type="transmembrane region" description="Helical" evidence="8">
    <location>
        <begin position="174"/>
        <end position="191"/>
    </location>
</feature>
<dbReference type="NCBIfam" id="TIGR00688">
    <property type="entry name" value="rarD"/>
    <property type="match status" value="1"/>
</dbReference>
<protein>
    <submittedName>
        <fullName evidence="10">EamA family transporter RarD</fullName>
    </submittedName>
</protein>
<evidence type="ECO:0000256" key="6">
    <source>
        <dbReference type="ARBA" id="ARBA00022989"/>
    </source>
</evidence>
<feature type="domain" description="EamA" evidence="9">
    <location>
        <begin position="3"/>
        <end position="139"/>
    </location>
</feature>
<dbReference type="InterPro" id="IPR037185">
    <property type="entry name" value="EmrE-like"/>
</dbReference>
<proteinExistence type="inferred from homology"/>
<evidence type="ECO:0000256" key="8">
    <source>
        <dbReference type="SAM" id="Phobius"/>
    </source>
</evidence>
<evidence type="ECO:0000256" key="2">
    <source>
        <dbReference type="ARBA" id="ARBA00007362"/>
    </source>
</evidence>
<evidence type="ECO:0000313" key="11">
    <source>
        <dbReference type="Proteomes" id="UP000526501"/>
    </source>
</evidence>
<feature type="transmembrane region" description="Helical" evidence="8">
    <location>
        <begin position="207"/>
        <end position="225"/>
    </location>
</feature>
<comment type="subcellular location">
    <subcellularLocation>
        <location evidence="1">Cell membrane</location>
        <topology evidence="1">Multi-pass membrane protein</topology>
    </subcellularLocation>
</comment>
<dbReference type="PANTHER" id="PTHR22911:SF137">
    <property type="entry name" value="SOLUTE CARRIER FAMILY 35 MEMBER G2-RELATED"/>
    <property type="match status" value="1"/>
</dbReference>
<keyword evidence="5 8" id="KW-0812">Transmembrane</keyword>
<dbReference type="AlphaFoldDB" id="A0A7X1B5W9"/>
<comment type="caution">
    <text evidence="10">The sequence shown here is derived from an EMBL/GenBank/DDBJ whole genome shotgun (WGS) entry which is preliminary data.</text>
</comment>
<dbReference type="EMBL" id="JACHVC010000006">
    <property type="protein sequence ID" value="MBC2605128.1"/>
    <property type="molecule type" value="Genomic_DNA"/>
</dbReference>
<feature type="transmembrane region" description="Helical" evidence="8">
    <location>
        <begin position="123"/>
        <end position="139"/>
    </location>
</feature>
<evidence type="ECO:0000256" key="7">
    <source>
        <dbReference type="ARBA" id="ARBA00023136"/>
    </source>
</evidence>
<dbReference type="PANTHER" id="PTHR22911">
    <property type="entry name" value="ACYL-MALONYL CONDENSING ENZYME-RELATED"/>
    <property type="match status" value="1"/>
</dbReference>
<comment type="similarity">
    <text evidence="2">Belongs to the EamA transporter family.</text>
</comment>
<dbReference type="Proteomes" id="UP000526501">
    <property type="component" value="Unassembled WGS sequence"/>
</dbReference>
<feature type="transmembrane region" description="Helical" evidence="8">
    <location>
        <begin position="34"/>
        <end position="51"/>
    </location>
</feature>
<feature type="transmembrane region" description="Helical" evidence="8">
    <location>
        <begin position="265"/>
        <end position="284"/>
    </location>
</feature>
<accession>A0A7X1B5W9</accession>
<evidence type="ECO:0000256" key="1">
    <source>
        <dbReference type="ARBA" id="ARBA00004651"/>
    </source>
</evidence>
<keyword evidence="11" id="KW-1185">Reference proteome</keyword>
<gene>
    <name evidence="10" type="primary">rarD</name>
    <name evidence="10" type="ORF">H5P27_03640</name>
</gene>
<dbReference type="RefSeq" id="WP_185659021.1">
    <property type="nucleotide sequence ID" value="NZ_CAWPOO010000006.1"/>
</dbReference>
<evidence type="ECO:0000313" key="10">
    <source>
        <dbReference type="EMBL" id="MBC2605128.1"/>
    </source>
</evidence>
<feature type="transmembrane region" description="Helical" evidence="8">
    <location>
        <begin position="232"/>
        <end position="253"/>
    </location>
</feature>
<keyword evidence="3" id="KW-0813">Transport</keyword>
<dbReference type="InterPro" id="IPR000620">
    <property type="entry name" value="EamA_dom"/>
</dbReference>
<dbReference type="GO" id="GO:0005886">
    <property type="term" value="C:plasma membrane"/>
    <property type="evidence" value="ECO:0007669"/>
    <property type="project" value="UniProtKB-SubCell"/>
</dbReference>
<keyword evidence="4" id="KW-1003">Cell membrane</keyword>
<feature type="transmembrane region" description="Helical" evidence="8">
    <location>
        <begin position="67"/>
        <end position="87"/>
    </location>
</feature>
<organism evidence="10 11">
    <name type="scientific">Pelagicoccus albus</name>
    <dbReference type="NCBI Taxonomy" id="415222"/>
    <lineage>
        <taxon>Bacteria</taxon>
        <taxon>Pseudomonadati</taxon>
        <taxon>Verrucomicrobiota</taxon>
        <taxon>Opitutia</taxon>
        <taxon>Puniceicoccales</taxon>
        <taxon>Pelagicoccaceae</taxon>
        <taxon>Pelagicoccus</taxon>
    </lineage>
</organism>
<evidence type="ECO:0000256" key="5">
    <source>
        <dbReference type="ARBA" id="ARBA00022692"/>
    </source>
</evidence>
<feature type="transmembrane region" description="Helical" evidence="8">
    <location>
        <begin position="99"/>
        <end position="116"/>
    </location>
</feature>